<dbReference type="InterPro" id="IPR036047">
    <property type="entry name" value="F-box-like_dom_sf"/>
</dbReference>
<reference evidence="4" key="2">
    <citation type="submission" date="2025-04" db="UniProtKB">
        <authorList>
            <consortium name="RefSeq"/>
        </authorList>
    </citation>
    <scope>IDENTIFICATION</scope>
</reference>
<dbReference type="PANTHER" id="PTHR44259:SF114">
    <property type="entry name" value="OS06G0707300 PROTEIN"/>
    <property type="match status" value="1"/>
</dbReference>
<dbReference type="Pfam" id="PF03478">
    <property type="entry name" value="Beta-prop_KIB1-4"/>
    <property type="match status" value="1"/>
</dbReference>
<dbReference type="EnsemblPlants" id="MELO3C014014.2.1">
    <property type="protein sequence ID" value="MELO3C014014.2.1"/>
    <property type="gene ID" value="MELO3C014014.2"/>
</dbReference>
<name>A0A1S3BM31_CUCME</name>
<keyword evidence="3" id="KW-1185">Reference proteome</keyword>
<evidence type="ECO:0000313" key="3">
    <source>
        <dbReference type="Proteomes" id="UP001652600"/>
    </source>
</evidence>
<dbReference type="eggNOG" id="ENOG502S4JC">
    <property type="taxonomic scope" value="Eukaryota"/>
</dbReference>
<sequence>MDCSESRDWTTLEYDILGVILNKMMSLYDYLQFSLVCKSWNFVALRHKHQRSVITSEFPQLPMLIVPSIKDGIEKQHCLYDVTNNKIRTADFKFCFNKRCCGSSFGWLIMHEETFDVTLFNPFSGTVIRLPPLPKEHEDDDYYPWYILKAILTKDPSLYPNDYMVVAIYGISTKLCLIEAKSKIWKKYDIPPGQDYNPFEDVYVCNDTLYASHLDDVQLNLWKVEVDENSPISLQRVAIILQPSLSTHDFGPMFIVESSKKELLLIRRILSVEDHEQPDSDITTTLVKTIKFVAYKHTHTCNDGTQRFEEVKSLDDDAVFIGEQSICISTKNFPKCLPNCIYYTDNRYYSHDPFVNGPQDIGIYNLEDGSFGEHYIPNIAHQNLPSPIWIVPTIHYKDSEY</sequence>
<dbReference type="GeneID" id="103491129"/>
<protein>
    <submittedName>
        <fullName evidence="4">Uncharacterized protein LOC103491129</fullName>
    </submittedName>
</protein>
<dbReference type="InterPro" id="IPR050942">
    <property type="entry name" value="F-box_BR-signaling"/>
</dbReference>
<gene>
    <name evidence="4" type="primary">LOC103491129</name>
    <name evidence="2" type="synonym">103491129</name>
</gene>
<dbReference type="PANTHER" id="PTHR44259">
    <property type="entry name" value="OS07G0183000 PROTEIN-RELATED"/>
    <property type="match status" value="1"/>
</dbReference>
<evidence type="ECO:0000259" key="1">
    <source>
        <dbReference type="Pfam" id="PF03478"/>
    </source>
</evidence>
<dbReference type="InParanoid" id="A0A1S3BM31"/>
<evidence type="ECO:0000313" key="4">
    <source>
        <dbReference type="RefSeq" id="XP_008449178.1"/>
    </source>
</evidence>
<dbReference type="InterPro" id="IPR005174">
    <property type="entry name" value="KIB1-4_b-propeller"/>
</dbReference>
<feature type="domain" description="KIB1-4 beta-propeller" evidence="1">
    <location>
        <begin position="80"/>
        <end position="365"/>
    </location>
</feature>
<dbReference type="Proteomes" id="UP001652600">
    <property type="component" value="Chromosome 6"/>
</dbReference>
<reference evidence="2" key="1">
    <citation type="submission" date="2023-03" db="UniProtKB">
        <authorList>
            <consortium name="EnsemblPlants"/>
        </authorList>
    </citation>
    <scope>IDENTIFICATION</scope>
</reference>
<dbReference type="Gramene" id="MELO3C014014.2.1">
    <property type="protein sequence ID" value="MELO3C014014.2.1"/>
    <property type="gene ID" value="MELO3C014014.2"/>
</dbReference>
<dbReference type="RefSeq" id="XP_008449178.1">
    <property type="nucleotide sequence ID" value="XM_008450956.1"/>
</dbReference>
<dbReference type="OrthoDB" id="1519185at2759"/>
<dbReference type="AlphaFoldDB" id="A0A1S3BM31"/>
<dbReference type="SUPFAM" id="SSF81383">
    <property type="entry name" value="F-box domain"/>
    <property type="match status" value="1"/>
</dbReference>
<proteinExistence type="predicted"/>
<accession>A0A1S3BM31</accession>
<evidence type="ECO:0000313" key="2">
    <source>
        <dbReference type="EnsemblPlants" id="MELO3C014014.2.1"/>
    </source>
</evidence>
<organism evidence="3 4">
    <name type="scientific">Cucumis melo</name>
    <name type="common">Muskmelon</name>
    <dbReference type="NCBI Taxonomy" id="3656"/>
    <lineage>
        <taxon>Eukaryota</taxon>
        <taxon>Viridiplantae</taxon>
        <taxon>Streptophyta</taxon>
        <taxon>Embryophyta</taxon>
        <taxon>Tracheophyta</taxon>
        <taxon>Spermatophyta</taxon>
        <taxon>Magnoliopsida</taxon>
        <taxon>eudicotyledons</taxon>
        <taxon>Gunneridae</taxon>
        <taxon>Pentapetalae</taxon>
        <taxon>rosids</taxon>
        <taxon>fabids</taxon>
        <taxon>Cucurbitales</taxon>
        <taxon>Cucurbitaceae</taxon>
        <taxon>Benincaseae</taxon>
        <taxon>Cucumis</taxon>
    </lineage>
</organism>
<dbReference type="Gene3D" id="1.20.1280.50">
    <property type="match status" value="1"/>
</dbReference>
<dbReference type="KEGG" id="cmo:103491129"/>